<dbReference type="SUPFAM" id="SSF53901">
    <property type="entry name" value="Thiolase-like"/>
    <property type="match status" value="1"/>
</dbReference>
<feature type="domain" description="Ketosynthase family 3 (KS3)" evidence="5">
    <location>
        <begin position="404"/>
        <end position="728"/>
    </location>
</feature>
<reference evidence="6" key="1">
    <citation type="submission" date="2021-01" db="EMBL/GenBank/DDBJ databases">
        <authorList>
            <consortium name="Aspergillus puulaauensis MK2 genome sequencing consortium"/>
            <person name="Kazuki M."/>
            <person name="Futagami T."/>
        </authorList>
    </citation>
    <scope>NUCLEOTIDE SEQUENCE</scope>
    <source>
        <strain evidence="6">MK2</strain>
    </source>
</reference>
<sequence>MMPVYTPTTSSDPDRDTHKLKLVYFSNEFPRDDLQGVFRRLHNHSKDSAHPILAEFISRATWAIKDEVRQLQTEIKHLIPPFETLFSWAESTDLREGLICGAVDGVLLLVVQLATYIGYSESRPEDLADLTNTSLAGLGLGLLASTAVSLSSSLADLPQAGADAVRLAFRLGIHVQGVSANLEAREPSESPDTWAYVVHNVDHGTVQQELDTIHSHKETPATGKIFVSAVSRTSVTVSGPPARLKALFITSEFFRESKFIPLPVYGGLCHAPHIYSLQDTQSIVHGSPLNTVRTNVLPAVPLFSTSTGQYYQVKNATELFEAVVSELLTQAIYWDRVISGVVERVETAVAAGMVLHSFGNSIPLNDLMAEVKSSITHPTVSTNNLMSWLTEPIPPSTTPRSPAQAKLAIVGMACRLPGGATDLEQFWEMLEKGLDVSRQIPADRFDVETHYDPTGKQLNKTVTQFGCFIDEPGLFDAPFFNMSPREAQVVDPQMRLALVTAYEALERAGYVGNRTAATQLPRIGTFYGQAADDYREVNQGQEVSTYYIPGGCRAFGPGRINYFFKFAGPSYSIDTACSSGLAAIEVACQALWNGTVDTAVTGGVNILTNPDGFTGLCNGHFLTKGHNACKTWDATADGYCRADGIGSLVIKRLEDAEADNDNILGVILGAGTNHSAEAVSITHPHAGHQAYLSRQVLRQAGIDPLDVSYVELHGTGTQAGDHELPTSR</sequence>
<dbReference type="InterPro" id="IPR001227">
    <property type="entry name" value="Ac_transferase_dom_sf"/>
</dbReference>
<evidence type="ECO:0000256" key="2">
    <source>
        <dbReference type="ARBA" id="ARBA00022553"/>
    </source>
</evidence>
<evidence type="ECO:0000313" key="6">
    <source>
        <dbReference type="EMBL" id="BCS21603.1"/>
    </source>
</evidence>
<accession>A0A7R7XIJ6</accession>
<dbReference type="GO" id="GO:0006633">
    <property type="term" value="P:fatty acid biosynthetic process"/>
    <property type="evidence" value="ECO:0007669"/>
    <property type="project" value="InterPro"/>
</dbReference>
<dbReference type="Gene3D" id="3.40.366.10">
    <property type="entry name" value="Malonyl-Coenzyme A Acyl Carrier Protein, domain 2"/>
    <property type="match status" value="1"/>
</dbReference>
<keyword evidence="3 4" id="KW-0808">Transferase</keyword>
<evidence type="ECO:0000313" key="7">
    <source>
        <dbReference type="Proteomes" id="UP000654913"/>
    </source>
</evidence>
<name>A0A7R7XIJ6_9EURO</name>
<dbReference type="KEGG" id="apuu:APUU_22035S"/>
<dbReference type="OrthoDB" id="329835at2759"/>
<dbReference type="Pfam" id="PF00109">
    <property type="entry name" value="ketoacyl-synt"/>
    <property type="match status" value="1"/>
</dbReference>
<dbReference type="InterPro" id="IPR018201">
    <property type="entry name" value="Ketoacyl_synth_AS"/>
</dbReference>
<dbReference type="RefSeq" id="XP_041553797.1">
    <property type="nucleotide sequence ID" value="XM_041700854.1"/>
</dbReference>
<evidence type="ECO:0000256" key="1">
    <source>
        <dbReference type="ARBA" id="ARBA00022450"/>
    </source>
</evidence>
<dbReference type="FunFam" id="3.40.366.10:FF:000017">
    <property type="entry name" value="Non-reducing polyketide synthase aptA"/>
    <property type="match status" value="1"/>
</dbReference>
<dbReference type="GeneID" id="64971608"/>
<dbReference type="EMBL" id="AP024444">
    <property type="protein sequence ID" value="BCS21603.1"/>
    <property type="molecule type" value="Genomic_DNA"/>
</dbReference>
<dbReference type="SMART" id="SM00825">
    <property type="entry name" value="PKS_KS"/>
    <property type="match status" value="1"/>
</dbReference>
<dbReference type="InterPro" id="IPR050091">
    <property type="entry name" value="PKS_NRPS_Biosynth_Enz"/>
</dbReference>
<keyword evidence="1" id="KW-0596">Phosphopantetheine</keyword>
<dbReference type="GO" id="GO:0044550">
    <property type="term" value="P:secondary metabolite biosynthetic process"/>
    <property type="evidence" value="ECO:0007669"/>
    <property type="project" value="TreeGrafter"/>
</dbReference>
<dbReference type="InterPro" id="IPR020841">
    <property type="entry name" value="PKS_Beta-ketoAc_synthase_dom"/>
</dbReference>
<dbReference type="InterPro" id="IPR016039">
    <property type="entry name" value="Thiolase-like"/>
</dbReference>
<proteinExistence type="inferred from homology"/>
<comment type="similarity">
    <text evidence="4">Belongs to the thiolase-like superfamily. Beta-ketoacyl-ACP synthases family.</text>
</comment>
<dbReference type="CDD" id="cd00833">
    <property type="entry name" value="PKS"/>
    <property type="match status" value="1"/>
</dbReference>
<dbReference type="PROSITE" id="PS00606">
    <property type="entry name" value="KS3_1"/>
    <property type="match status" value="1"/>
</dbReference>
<protein>
    <submittedName>
        <fullName evidence="6">Putative PKS/NRPS-like protein biosynthetic cluster</fullName>
    </submittedName>
</protein>
<evidence type="ECO:0000259" key="5">
    <source>
        <dbReference type="PROSITE" id="PS52004"/>
    </source>
</evidence>
<dbReference type="PANTHER" id="PTHR43775:SF37">
    <property type="entry name" value="SI:DKEY-61P9.11"/>
    <property type="match status" value="1"/>
</dbReference>
<dbReference type="GO" id="GO:0004312">
    <property type="term" value="F:fatty acid synthase activity"/>
    <property type="evidence" value="ECO:0007669"/>
    <property type="project" value="TreeGrafter"/>
</dbReference>
<gene>
    <name evidence="6" type="primary">PKS81_1</name>
    <name evidence="6" type="ORF">APUU_22035S</name>
</gene>
<reference evidence="6" key="2">
    <citation type="submission" date="2021-02" db="EMBL/GenBank/DDBJ databases">
        <title>Aspergillus puulaauensis MK2 genome sequence.</title>
        <authorList>
            <person name="Futagami T."/>
            <person name="Mori K."/>
            <person name="Kadooka C."/>
            <person name="Tanaka T."/>
        </authorList>
    </citation>
    <scope>NUCLEOTIDE SEQUENCE</scope>
    <source>
        <strain evidence="6">MK2</strain>
    </source>
</reference>
<dbReference type="PANTHER" id="PTHR43775">
    <property type="entry name" value="FATTY ACID SYNTHASE"/>
    <property type="match status" value="1"/>
</dbReference>
<dbReference type="Proteomes" id="UP000654913">
    <property type="component" value="Chromosome 2"/>
</dbReference>
<dbReference type="Gene3D" id="3.40.47.10">
    <property type="match status" value="1"/>
</dbReference>
<dbReference type="InterPro" id="IPR014031">
    <property type="entry name" value="Ketoacyl_synth_C"/>
</dbReference>
<dbReference type="GO" id="GO:0004315">
    <property type="term" value="F:3-oxoacyl-[acyl-carrier-protein] synthase activity"/>
    <property type="evidence" value="ECO:0007669"/>
    <property type="project" value="InterPro"/>
</dbReference>
<dbReference type="Pfam" id="PF16073">
    <property type="entry name" value="SAT"/>
    <property type="match status" value="1"/>
</dbReference>
<evidence type="ECO:0000256" key="3">
    <source>
        <dbReference type="ARBA" id="ARBA00022679"/>
    </source>
</evidence>
<dbReference type="Pfam" id="PF02801">
    <property type="entry name" value="Ketoacyl-synt_C"/>
    <property type="match status" value="1"/>
</dbReference>
<keyword evidence="7" id="KW-1185">Reference proteome</keyword>
<evidence type="ECO:0000256" key="4">
    <source>
        <dbReference type="RuleBase" id="RU003694"/>
    </source>
</evidence>
<dbReference type="PROSITE" id="PS52004">
    <property type="entry name" value="KS3_2"/>
    <property type="match status" value="1"/>
</dbReference>
<dbReference type="InterPro" id="IPR032088">
    <property type="entry name" value="SAT"/>
</dbReference>
<organism evidence="6 7">
    <name type="scientific">Aspergillus puulaauensis</name>
    <dbReference type="NCBI Taxonomy" id="1220207"/>
    <lineage>
        <taxon>Eukaryota</taxon>
        <taxon>Fungi</taxon>
        <taxon>Dikarya</taxon>
        <taxon>Ascomycota</taxon>
        <taxon>Pezizomycotina</taxon>
        <taxon>Eurotiomycetes</taxon>
        <taxon>Eurotiomycetidae</taxon>
        <taxon>Eurotiales</taxon>
        <taxon>Aspergillaceae</taxon>
        <taxon>Aspergillus</taxon>
    </lineage>
</organism>
<dbReference type="AlphaFoldDB" id="A0A7R7XIJ6"/>
<keyword evidence="2" id="KW-0597">Phosphoprotein</keyword>
<dbReference type="InterPro" id="IPR014030">
    <property type="entry name" value="Ketoacyl_synth_N"/>
</dbReference>